<gene>
    <name evidence="4" type="primary">cnpy1_0</name>
    <name evidence="4" type="ORF">CM83_7936</name>
</gene>
<proteinExistence type="inferred from homology"/>
<keyword evidence="2" id="KW-0732">Signal</keyword>
<dbReference type="InterPro" id="IPR042415">
    <property type="entry name" value="CNPY"/>
</dbReference>
<comment type="similarity">
    <text evidence="1">Belongs to the canopy family.</text>
</comment>
<dbReference type="PANTHER" id="PTHR13341">
    <property type="entry name" value="MIR-INTERACTING SAPOSIN-LIKE PROTEIN"/>
    <property type="match status" value="1"/>
</dbReference>
<reference evidence="4" key="1">
    <citation type="journal article" date="2014" name="PLoS ONE">
        <title>Transcriptome-Based Identification of ABC Transporters in the Western Tarnished Plant Bug Lygus hesperus.</title>
        <authorList>
            <person name="Hull J.J."/>
            <person name="Chaney K."/>
            <person name="Geib S.M."/>
            <person name="Fabrick J.A."/>
            <person name="Brent C.S."/>
            <person name="Walsh D."/>
            <person name="Lavine L.C."/>
        </authorList>
    </citation>
    <scope>NUCLEOTIDE SEQUENCE</scope>
</reference>
<reference evidence="4" key="2">
    <citation type="submission" date="2014-07" db="EMBL/GenBank/DDBJ databases">
        <authorList>
            <person name="Hull J."/>
        </authorList>
    </citation>
    <scope>NUCLEOTIDE SEQUENCE</scope>
</reference>
<feature type="domain" description="DUF3456" evidence="3">
    <location>
        <begin position="37"/>
        <end position="111"/>
    </location>
</feature>
<dbReference type="InterPro" id="IPR021852">
    <property type="entry name" value="DUF3456"/>
</dbReference>
<dbReference type="AlphaFoldDB" id="A0A0A9YMR1"/>
<evidence type="ECO:0000256" key="1">
    <source>
        <dbReference type="ARBA" id="ARBA00007285"/>
    </source>
</evidence>
<evidence type="ECO:0000256" key="2">
    <source>
        <dbReference type="SAM" id="SignalP"/>
    </source>
</evidence>
<evidence type="ECO:0000259" key="3">
    <source>
        <dbReference type="Pfam" id="PF11938"/>
    </source>
</evidence>
<name>A0A0A9YMR1_LYGHE</name>
<organism evidence="4">
    <name type="scientific">Lygus hesperus</name>
    <name type="common">Western plant bug</name>
    <dbReference type="NCBI Taxonomy" id="30085"/>
    <lineage>
        <taxon>Eukaryota</taxon>
        <taxon>Metazoa</taxon>
        <taxon>Ecdysozoa</taxon>
        <taxon>Arthropoda</taxon>
        <taxon>Hexapoda</taxon>
        <taxon>Insecta</taxon>
        <taxon>Pterygota</taxon>
        <taxon>Neoptera</taxon>
        <taxon>Paraneoptera</taxon>
        <taxon>Hemiptera</taxon>
        <taxon>Heteroptera</taxon>
        <taxon>Panheteroptera</taxon>
        <taxon>Cimicomorpha</taxon>
        <taxon>Miridae</taxon>
        <taxon>Mirini</taxon>
        <taxon>Lygus</taxon>
    </lineage>
</organism>
<dbReference type="PANTHER" id="PTHR13341:SF2">
    <property type="entry name" value="PROTEIN SEELE"/>
    <property type="match status" value="1"/>
</dbReference>
<dbReference type="Pfam" id="PF11938">
    <property type="entry name" value="DUF3456"/>
    <property type="match status" value="1"/>
</dbReference>
<evidence type="ECO:0000313" key="4">
    <source>
        <dbReference type="EMBL" id="JAG32388.1"/>
    </source>
</evidence>
<sequence>MRRVKFALLSPLRHLLLIVMIGWATVAHGKINVHELRCEVCQRTVEEMVKDVDSIDPDKRVHVGEFMLDHNGDRPQKTVELRRSEIYLTELMEKVCSKMDDYVRAIMKDTANS</sequence>
<feature type="chain" id="PRO_5002053597" evidence="2">
    <location>
        <begin position="30"/>
        <end position="113"/>
    </location>
</feature>
<protein>
    <submittedName>
        <fullName evidence="4">Protein canopy-1</fullName>
    </submittedName>
</protein>
<feature type="signal peptide" evidence="2">
    <location>
        <begin position="1"/>
        <end position="29"/>
    </location>
</feature>
<dbReference type="GO" id="GO:0005783">
    <property type="term" value="C:endoplasmic reticulum"/>
    <property type="evidence" value="ECO:0007669"/>
    <property type="project" value="TreeGrafter"/>
</dbReference>
<dbReference type="EMBL" id="GBHO01011216">
    <property type="protein sequence ID" value="JAG32388.1"/>
    <property type="molecule type" value="Transcribed_RNA"/>
</dbReference>
<accession>A0A0A9YMR1</accession>